<proteinExistence type="predicted"/>
<reference evidence="2" key="1">
    <citation type="journal article" date="2017" name="Genome Biol.">
        <title>Comparative genomics reveals high biological diversity and specific adaptations in the industrially and medically important fungal genus Aspergillus.</title>
        <authorList>
            <person name="de Vries R.P."/>
            <person name="Riley R."/>
            <person name="Wiebenga A."/>
            <person name="Aguilar-Osorio G."/>
            <person name="Amillis S."/>
            <person name="Uchima C.A."/>
            <person name="Anderluh G."/>
            <person name="Asadollahi M."/>
            <person name="Askin M."/>
            <person name="Barry K."/>
            <person name="Battaglia E."/>
            <person name="Bayram O."/>
            <person name="Benocci T."/>
            <person name="Braus-Stromeyer S.A."/>
            <person name="Caldana C."/>
            <person name="Canovas D."/>
            <person name="Cerqueira G.C."/>
            <person name="Chen F."/>
            <person name="Chen W."/>
            <person name="Choi C."/>
            <person name="Clum A."/>
            <person name="Dos Santos R.A."/>
            <person name="Damasio A.R."/>
            <person name="Diallinas G."/>
            <person name="Emri T."/>
            <person name="Fekete E."/>
            <person name="Flipphi M."/>
            <person name="Freyberg S."/>
            <person name="Gallo A."/>
            <person name="Gournas C."/>
            <person name="Habgood R."/>
            <person name="Hainaut M."/>
            <person name="Harispe M.L."/>
            <person name="Henrissat B."/>
            <person name="Hilden K.S."/>
            <person name="Hope R."/>
            <person name="Hossain A."/>
            <person name="Karabika E."/>
            <person name="Karaffa L."/>
            <person name="Karanyi Z."/>
            <person name="Krasevec N."/>
            <person name="Kuo A."/>
            <person name="Kusch H."/>
            <person name="LaButti K."/>
            <person name="Lagendijk E.L."/>
            <person name="Lapidus A."/>
            <person name="Levasseur A."/>
            <person name="Lindquist E."/>
            <person name="Lipzen A."/>
            <person name="Logrieco A.F."/>
            <person name="MacCabe A."/>
            <person name="Maekelae M.R."/>
            <person name="Malavazi I."/>
            <person name="Melin P."/>
            <person name="Meyer V."/>
            <person name="Mielnichuk N."/>
            <person name="Miskei M."/>
            <person name="Molnar A.P."/>
            <person name="Mule G."/>
            <person name="Ngan C.Y."/>
            <person name="Orejas M."/>
            <person name="Orosz E."/>
            <person name="Ouedraogo J.P."/>
            <person name="Overkamp K.M."/>
            <person name="Park H.-S."/>
            <person name="Perrone G."/>
            <person name="Piumi F."/>
            <person name="Punt P.J."/>
            <person name="Ram A.F."/>
            <person name="Ramon A."/>
            <person name="Rauscher S."/>
            <person name="Record E."/>
            <person name="Riano-Pachon D.M."/>
            <person name="Robert V."/>
            <person name="Roehrig J."/>
            <person name="Ruller R."/>
            <person name="Salamov A."/>
            <person name="Salih N.S."/>
            <person name="Samson R.A."/>
            <person name="Sandor E."/>
            <person name="Sanguinetti M."/>
            <person name="Schuetze T."/>
            <person name="Sepcic K."/>
            <person name="Shelest E."/>
            <person name="Sherlock G."/>
            <person name="Sophianopoulou V."/>
            <person name="Squina F.M."/>
            <person name="Sun H."/>
            <person name="Susca A."/>
            <person name="Todd R.B."/>
            <person name="Tsang A."/>
            <person name="Unkles S.E."/>
            <person name="van de Wiele N."/>
            <person name="van Rossen-Uffink D."/>
            <person name="Oliveira J.V."/>
            <person name="Vesth T.C."/>
            <person name="Visser J."/>
            <person name="Yu J.-H."/>
            <person name="Zhou M."/>
            <person name="Andersen M.R."/>
            <person name="Archer D.B."/>
            <person name="Baker S.E."/>
            <person name="Benoit I."/>
            <person name="Brakhage A.A."/>
            <person name="Braus G.H."/>
            <person name="Fischer R."/>
            <person name="Frisvad J.C."/>
            <person name="Goldman G.H."/>
            <person name="Houbraken J."/>
            <person name="Oakley B."/>
            <person name="Pocsi I."/>
            <person name="Scazzocchio C."/>
            <person name="Seiboth B."/>
            <person name="vanKuyk P.A."/>
            <person name="Wortman J."/>
            <person name="Dyer P.S."/>
            <person name="Grigoriev I.V."/>
        </authorList>
    </citation>
    <scope>NUCLEOTIDE SEQUENCE [LARGE SCALE GENOMIC DNA]</scope>
    <source>
        <strain evidence="2">CBS 506.65</strain>
    </source>
</reference>
<name>A0A1L9SBM5_9EURO</name>
<dbReference type="EMBL" id="KV878348">
    <property type="protein sequence ID" value="OJJ44497.1"/>
    <property type="molecule type" value="Genomic_DNA"/>
</dbReference>
<dbReference type="RefSeq" id="XP_022579007.1">
    <property type="nucleotide sequence ID" value="XM_022727273.1"/>
</dbReference>
<gene>
    <name evidence="1" type="ORF">ASPZODRAFT_18687</name>
</gene>
<dbReference type="VEuPathDB" id="FungiDB:ASPZODRAFT_18687"/>
<evidence type="ECO:0000313" key="1">
    <source>
        <dbReference type="EMBL" id="OJJ44497.1"/>
    </source>
</evidence>
<protein>
    <submittedName>
        <fullName evidence="1">Uncharacterized protein</fullName>
    </submittedName>
</protein>
<dbReference type="PANTHER" id="PTHR35391">
    <property type="entry name" value="C2H2-TYPE DOMAIN-CONTAINING PROTEIN-RELATED"/>
    <property type="match status" value="1"/>
</dbReference>
<dbReference type="Proteomes" id="UP000184188">
    <property type="component" value="Unassembled WGS sequence"/>
</dbReference>
<keyword evidence="2" id="KW-1185">Reference proteome</keyword>
<sequence>MEIEESVLSIAATARTFLESTRRCTEQSLGLAPREVMLLQDQLGRFSIWASETGVFAPRRASLDHRLRYAPEIRRLVRGLLETLDDHLQRYLLQGKGNHDLSAIAKDLTLLHRLSNTIRKASRESQNLRAAADFRIEDDEGNDEGPAWRINFAAEIIRRKWPLCDEFLRERLATAMLLRRKRVLYRRFRHDKVAKMSQSVLVQDMEGKGKNNIQDRERPAFSASGSRATTAATTVTPEQFRKASARSVVGIAGTTRMNTQEKSLYPPAPKEQIVKRLEDLERARISSIEDQVEPPKWWSGSFHRA</sequence>
<dbReference type="PANTHER" id="PTHR35391:SF7">
    <property type="entry name" value="C2H2-TYPE DOMAIN-CONTAINING PROTEIN"/>
    <property type="match status" value="1"/>
</dbReference>
<dbReference type="GeneID" id="34613737"/>
<accession>A0A1L9SBM5</accession>
<evidence type="ECO:0000313" key="2">
    <source>
        <dbReference type="Proteomes" id="UP000184188"/>
    </source>
</evidence>
<organism evidence="1 2">
    <name type="scientific">Penicilliopsis zonata CBS 506.65</name>
    <dbReference type="NCBI Taxonomy" id="1073090"/>
    <lineage>
        <taxon>Eukaryota</taxon>
        <taxon>Fungi</taxon>
        <taxon>Dikarya</taxon>
        <taxon>Ascomycota</taxon>
        <taxon>Pezizomycotina</taxon>
        <taxon>Eurotiomycetes</taxon>
        <taxon>Eurotiomycetidae</taxon>
        <taxon>Eurotiales</taxon>
        <taxon>Aspergillaceae</taxon>
        <taxon>Penicilliopsis</taxon>
    </lineage>
</organism>
<dbReference type="AlphaFoldDB" id="A0A1L9SBM5"/>
<dbReference type="STRING" id="1073090.A0A1L9SBM5"/>
<dbReference type="OrthoDB" id="20872at2759"/>